<proteinExistence type="predicted"/>
<dbReference type="InterPro" id="IPR040256">
    <property type="entry name" value="At4g02000-like"/>
</dbReference>
<evidence type="ECO:0000259" key="3">
    <source>
        <dbReference type="Pfam" id="PF14392"/>
    </source>
</evidence>
<comment type="caution">
    <text evidence="4">The sequence shown here is derived from an EMBL/GenBank/DDBJ whole genome shotgun (WGS) entry which is preliminary data.</text>
</comment>
<evidence type="ECO:0000259" key="2">
    <source>
        <dbReference type="Pfam" id="PF14111"/>
    </source>
</evidence>
<dbReference type="Pfam" id="PF14392">
    <property type="entry name" value="zf-CCHC_4"/>
    <property type="match status" value="1"/>
</dbReference>
<dbReference type="PANTHER" id="PTHR31286">
    <property type="entry name" value="GLYCINE-RICH CELL WALL STRUCTURAL PROTEIN 1.8-LIKE"/>
    <property type="match status" value="1"/>
</dbReference>
<reference evidence="4" key="1">
    <citation type="submission" date="2020-06" db="EMBL/GenBank/DDBJ databases">
        <authorList>
            <person name="Li T."/>
            <person name="Hu X."/>
            <person name="Zhang T."/>
            <person name="Song X."/>
            <person name="Zhang H."/>
            <person name="Dai N."/>
            <person name="Sheng W."/>
            <person name="Hou X."/>
            <person name="Wei L."/>
        </authorList>
    </citation>
    <scope>NUCLEOTIDE SEQUENCE</scope>
    <source>
        <strain evidence="4">KEN1</strain>
        <tissue evidence="4">Leaf</tissue>
    </source>
</reference>
<reference evidence="4" key="2">
    <citation type="journal article" date="2024" name="Plant">
        <title>Genomic evolution and insights into agronomic trait innovations of Sesamum species.</title>
        <authorList>
            <person name="Miao H."/>
            <person name="Wang L."/>
            <person name="Qu L."/>
            <person name="Liu H."/>
            <person name="Sun Y."/>
            <person name="Le M."/>
            <person name="Wang Q."/>
            <person name="Wei S."/>
            <person name="Zheng Y."/>
            <person name="Lin W."/>
            <person name="Duan Y."/>
            <person name="Cao H."/>
            <person name="Xiong S."/>
            <person name="Wang X."/>
            <person name="Wei L."/>
            <person name="Li C."/>
            <person name="Ma Q."/>
            <person name="Ju M."/>
            <person name="Zhao R."/>
            <person name="Li G."/>
            <person name="Mu C."/>
            <person name="Tian Q."/>
            <person name="Mei H."/>
            <person name="Zhang T."/>
            <person name="Gao T."/>
            <person name="Zhang H."/>
        </authorList>
    </citation>
    <scope>NUCLEOTIDE SEQUENCE</scope>
    <source>
        <strain evidence="4">KEN1</strain>
    </source>
</reference>
<organism evidence="4">
    <name type="scientific">Sesamum latifolium</name>
    <dbReference type="NCBI Taxonomy" id="2727402"/>
    <lineage>
        <taxon>Eukaryota</taxon>
        <taxon>Viridiplantae</taxon>
        <taxon>Streptophyta</taxon>
        <taxon>Embryophyta</taxon>
        <taxon>Tracheophyta</taxon>
        <taxon>Spermatophyta</taxon>
        <taxon>Magnoliopsida</taxon>
        <taxon>eudicotyledons</taxon>
        <taxon>Gunneridae</taxon>
        <taxon>Pentapetalae</taxon>
        <taxon>asterids</taxon>
        <taxon>lamiids</taxon>
        <taxon>Lamiales</taxon>
        <taxon>Pedaliaceae</taxon>
        <taxon>Sesamum</taxon>
    </lineage>
</organism>
<evidence type="ECO:0000256" key="1">
    <source>
        <dbReference type="SAM" id="MobiDB-lite"/>
    </source>
</evidence>
<feature type="domain" description="DUF4283" evidence="2">
    <location>
        <begin position="41"/>
        <end position="117"/>
    </location>
</feature>
<dbReference type="Pfam" id="PF14111">
    <property type="entry name" value="DUF4283"/>
    <property type="match status" value="1"/>
</dbReference>
<name>A0AAW2UIA7_9LAMI</name>
<feature type="region of interest" description="Disordered" evidence="1">
    <location>
        <begin position="322"/>
        <end position="366"/>
    </location>
</feature>
<dbReference type="InterPro" id="IPR025558">
    <property type="entry name" value="DUF4283"/>
</dbReference>
<evidence type="ECO:0000313" key="4">
    <source>
        <dbReference type="EMBL" id="KAL0416513.1"/>
    </source>
</evidence>
<dbReference type="AlphaFoldDB" id="A0AAW2UIA7"/>
<sequence length="390" mass="42741">MESDLSRLGHSLVLTEHEDLGEVMPTGVWHSDSDSGGFHTVGCVLSHKPYHTEALRTILKSSLNPAKGMEISFIENNRFLLKLFHAVDRDRVLASGPWAFEKNLIVLAPVSADDNPTEVDLSWCDFHVRIHGLPLGKMTPEIASFIGAFAPSAEIMNGVGDEHIVTFTYERLPNYCYLCGRIGHILKWLSTELINVLSSRLRALFNLIRSCFVPDSAHVSLCIAFLNLSRRGSAIFGDFPNMAAPSDSASPMPDIHPPAPSPQSVPTIVTLSHPSATPAVSVTTSAVSVTTMNIHVPCPESLLTQPIQSFLTQLIATNIPPKRKYTKKTRSITETISSSHPRLPSKRKLVDRDPHHPSPTTPQKLIRLAEPLSDISNLTAEAASQPHQMP</sequence>
<gene>
    <name evidence="4" type="ORF">Slati_3483200</name>
</gene>
<dbReference type="EMBL" id="JACGWN010000012">
    <property type="protein sequence ID" value="KAL0416513.1"/>
    <property type="molecule type" value="Genomic_DNA"/>
</dbReference>
<accession>A0AAW2UIA7</accession>
<protein>
    <recommendedName>
        <fullName evidence="5">DUF4283 domain-containing protein</fullName>
    </recommendedName>
</protein>
<dbReference type="PANTHER" id="PTHR31286:SF153">
    <property type="entry name" value="DUF4283 DOMAIN PROTEIN"/>
    <property type="match status" value="1"/>
</dbReference>
<evidence type="ECO:0008006" key="5">
    <source>
        <dbReference type="Google" id="ProtNLM"/>
    </source>
</evidence>
<feature type="domain" description="Zinc knuckle CX2CX4HX4C" evidence="3">
    <location>
        <begin position="159"/>
        <end position="184"/>
    </location>
</feature>
<dbReference type="InterPro" id="IPR025836">
    <property type="entry name" value="Zn_knuckle_CX2CX4HX4C"/>
</dbReference>